<dbReference type="Proteomes" id="UP000002035">
    <property type="component" value="Unassembled WGS sequence"/>
</dbReference>
<protein>
    <submittedName>
        <fullName evidence="1">Uncharacterized protein</fullName>
    </submittedName>
</protein>
<gene>
    <name evidence="1" type="ORF">MCYG_02387</name>
</gene>
<name>C5FJE7_ARTOC</name>
<keyword evidence="2" id="KW-1185">Reference proteome</keyword>
<dbReference type="EMBL" id="DS995702">
    <property type="protein sequence ID" value="EEQ29568.1"/>
    <property type="molecule type" value="Genomic_DNA"/>
</dbReference>
<dbReference type="VEuPathDB" id="FungiDB:MCYG_02387"/>
<reference evidence="2" key="1">
    <citation type="journal article" date="2012" name="MBio">
        <title>Comparative genome analysis of Trichophyton rubrum and related dermatophytes reveals candidate genes involved in infection.</title>
        <authorList>
            <person name="Martinez D.A."/>
            <person name="Oliver B.G."/>
            <person name="Graeser Y."/>
            <person name="Goldberg J.M."/>
            <person name="Li W."/>
            <person name="Martinez-Rossi N.M."/>
            <person name="Monod M."/>
            <person name="Shelest E."/>
            <person name="Barton R.C."/>
            <person name="Birch E."/>
            <person name="Brakhage A.A."/>
            <person name="Chen Z."/>
            <person name="Gurr S.J."/>
            <person name="Heiman D."/>
            <person name="Heitman J."/>
            <person name="Kosti I."/>
            <person name="Rossi A."/>
            <person name="Saif S."/>
            <person name="Samalova M."/>
            <person name="Saunders C.W."/>
            <person name="Shea T."/>
            <person name="Summerbell R.C."/>
            <person name="Xu J."/>
            <person name="Young S."/>
            <person name="Zeng Q."/>
            <person name="Birren B.W."/>
            <person name="Cuomo C.A."/>
            <person name="White T.C."/>
        </authorList>
    </citation>
    <scope>NUCLEOTIDE SEQUENCE [LARGE SCALE GENOMIC DNA]</scope>
    <source>
        <strain evidence="2">ATCC MYA-4605 / CBS 113480</strain>
    </source>
</reference>
<dbReference type="AlphaFoldDB" id="C5FJE7"/>
<evidence type="ECO:0000313" key="2">
    <source>
        <dbReference type="Proteomes" id="UP000002035"/>
    </source>
</evidence>
<dbReference type="HOGENOM" id="CLU_2209418_0_0_1"/>
<dbReference type="GeneID" id="9226529"/>
<evidence type="ECO:0000313" key="1">
    <source>
        <dbReference type="EMBL" id="EEQ29568.1"/>
    </source>
</evidence>
<sequence>MSVNIVIKSQAILTIKKPAGGIIHPRFFGETGAREPWIRSVNIAVARRVTAATRRNCVAAAYTHDLALRRGVPEWLQGVRVNTPQLRNAWPTEQLAPKVVPTGFPLR</sequence>
<dbReference type="RefSeq" id="XP_002849453.1">
    <property type="nucleotide sequence ID" value="XM_002849407.1"/>
</dbReference>
<organism evidence="1 2">
    <name type="scientific">Arthroderma otae (strain ATCC MYA-4605 / CBS 113480)</name>
    <name type="common">Microsporum canis</name>
    <dbReference type="NCBI Taxonomy" id="554155"/>
    <lineage>
        <taxon>Eukaryota</taxon>
        <taxon>Fungi</taxon>
        <taxon>Dikarya</taxon>
        <taxon>Ascomycota</taxon>
        <taxon>Pezizomycotina</taxon>
        <taxon>Eurotiomycetes</taxon>
        <taxon>Eurotiomycetidae</taxon>
        <taxon>Onygenales</taxon>
        <taxon>Arthrodermataceae</taxon>
        <taxon>Microsporum</taxon>
    </lineage>
</organism>
<proteinExistence type="predicted"/>
<accession>C5FJE7</accession>